<keyword evidence="2" id="KW-1185">Reference proteome</keyword>
<dbReference type="AlphaFoldDB" id="A0A4Q7V2I5"/>
<proteinExistence type="predicted"/>
<evidence type="ECO:0000313" key="2">
    <source>
        <dbReference type="Proteomes" id="UP000291591"/>
    </source>
</evidence>
<dbReference type="Proteomes" id="UP000291591">
    <property type="component" value="Unassembled WGS sequence"/>
</dbReference>
<protein>
    <submittedName>
        <fullName evidence="1">Uncharacterized protein</fullName>
    </submittedName>
</protein>
<name>A0A4Q7V2I5_PSEST</name>
<comment type="caution">
    <text evidence="1">The sequence shown here is derived from an EMBL/GenBank/DDBJ whole genome shotgun (WGS) entry which is preliminary data.</text>
</comment>
<sequence length="83" mass="8606">MPMLDPLATFLMRIQAAGNDVAPVSALFRAGPDATDDQKAMAEQLARRAYEGGLIADTGTPDDGPARVAVTAAGEQFLVDCGL</sequence>
<reference evidence="1 2" key="1">
    <citation type="submission" date="2019-02" db="EMBL/GenBank/DDBJ databases">
        <title>Sequencing the genomes of 1000 actinobacteria strains.</title>
        <authorList>
            <person name="Klenk H.-P."/>
        </authorList>
    </citation>
    <scope>NUCLEOTIDE SEQUENCE [LARGE SCALE GENOMIC DNA]</scope>
    <source>
        <strain evidence="1 2">DSM 45779</strain>
    </source>
</reference>
<evidence type="ECO:0000313" key="1">
    <source>
        <dbReference type="EMBL" id="RZT88315.1"/>
    </source>
</evidence>
<organism evidence="1 2">
    <name type="scientific">Pseudonocardia sediminis</name>
    <dbReference type="NCBI Taxonomy" id="1397368"/>
    <lineage>
        <taxon>Bacteria</taxon>
        <taxon>Bacillati</taxon>
        <taxon>Actinomycetota</taxon>
        <taxon>Actinomycetes</taxon>
        <taxon>Pseudonocardiales</taxon>
        <taxon>Pseudonocardiaceae</taxon>
        <taxon>Pseudonocardia</taxon>
    </lineage>
</organism>
<gene>
    <name evidence="1" type="ORF">EV383_5254</name>
</gene>
<dbReference type="RefSeq" id="WP_130292331.1">
    <property type="nucleotide sequence ID" value="NZ_SHKL01000001.1"/>
</dbReference>
<dbReference type="EMBL" id="SHKL01000001">
    <property type="protein sequence ID" value="RZT88315.1"/>
    <property type="molecule type" value="Genomic_DNA"/>
</dbReference>
<accession>A0A4Q7V2I5</accession>
<dbReference type="OrthoDB" id="9872574at2"/>